<dbReference type="Proteomes" id="UP001165367">
    <property type="component" value="Unassembled WGS sequence"/>
</dbReference>
<dbReference type="InterPro" id="IPR023302">
    <property type="entry name" value="Pept_S9A_N"/>
</dbReference>
<dbReference type="InterPro" id="IPR001375">
    <property type="entry name" value="Peptidase_S9_cat"/>
</dbReference>
<feature type="domain" description="Peptidase S9A N-terminal" evidence="6">
    <location>
        <begin position="14"/>
        <end position="418"/>
    </location>
</feature>
<feature type="domain" description="Peptidase S9 prolyl oligopeptidase catalytic" evidence="5">
    <location>
        <begin position="482"/>
        <end position="688"/>
    </location>
</feature>
<evidence type="ECO:0000313" key="8">
    <source>
        <dbReference type="Proteomes" id="UP001165367"/>
    </source>
</evidence>
<keyword evidence="4" id="KW-0720">Serine protease</keyword>
<evidence type="ECO:0000256" key="3">
    <source>
        <dbReference type="ARBA" id="ARBA00022801"/>
    </source>
</evidence>
<sequence length="702" mass="80475">MKKETYSWPESIIPPAAEKKQKELIAHGDTRVDEYYWMNDFFKKGPDSANVVEYLKAENAYLDTMMAGTKELQTRLYAEMKARIKEKDESVPVFNNGYFYYHRTDEGKQYFKYCRRKGSMDAPEEVILDADAMAEGHSYFSVGALAVSPDTKKLIYAVDTVSRRQYVLYIKDLETGETLKDQIKGTGTDIAWGNDNNTFFYVQNNPKTLLSEKIKRHSIGTAASKDVVVYEEKDPSNYIGVSKTRSRKFIVISSEATLSSEVRILDADTPLREFQVFQPRMKEVLYDIDHWNDKFLIVTNLDAKNYKLMETPVNNTSKDHWKDVIGHRSDVLLEDISAFKDYWLIEERKEGLVRLRIRELLTGNEHYIDFGEPAYSAEASFNPEFNTSVIRFDYESMTTPHSVYSYDMQAKQKKLLKETAVLGGYKKEEYVSERIYATGSNGVKIPVSIVYKKGTKKDSSAPLLLYAYGSYGYSLDADFESERISLLDRGFIYAMAHIRGGEEMGRYWYDDGKMMNKKNTFNDFIDCGKFLIDQKYTSIGHLYAMGGSAGGLLMGAVANMAPQLWNGIIADVPFVDVVTTMSDPTIPLTTNEYDEWGNPENKESYFYMKSYSPYDNVEKKDYPSMLVMTGLHDSQVQYFEPAKWVARLRAMKTDKNILLLKTDMEAGHGGASGRFDYLKDVALQYSFLILRESNTQNAKEHE</sequence>
<protein>
    <submittedName>
        <fullName evidence="7">S9 family peptidase</fullName>
    </submittedName>
</protein>
<evidence type="ECO:0000256" key="2">
    <source>
        <dbReference type="ARBA" id="ARBA00022670"/>
    </source>
</evidence>
<dbReference type="Gene3D" id="3.40.50.1820">
    <property type="entry name" value="alpha/beta hydrolase"/>
    <property type="match status" value="1"/>
</dbReference>
<dbReference type="RefSeq" id="WP_237869087.1">
    <property type="nucleotide sequence ID" value="NZ_JAKLTR010000002.1"/>
</dbReference>
<reference evidence="7" key="1">
    <citation type="submission" date="2022-01" db="EMBL/GenBank/DDBJ databases">
        <authorList>
            <person name="Jo J.-H."/>
            <person name="Im W.-T."/>
        </authorList>
    </citation>
    <scope>NUCLEOTIDE SEQUENCE</scope>
    <source>
        <strain evidence="7">NA20</strain>
    </source>
</reference>
<dbReference type="InterPro" id="IPR051543">
    <property type="entry name" value="Serine_Peptidase_S9A"/>
</dbReference>
<comment type="similarity">
    <text evidence="1">Belongs to the peptidase S9A family.</text>
</comment>
<proteinExistence type="inferred from homology"/>
<dbReference type="SUPFAM" id="SSF50993">
    <property type="entry name" value="Peptidase/esterase 'gauge' domain"/>
    <property type="match status" value="1"/>
</dbReference>
<gene>
    <name evidence="7" type="ORF">LZZ85_04950</name>
</gene>
<name>A0ABS9KMT4_9BACT</name>
<dbReference type="PANTHER" id="PTHR11757:SF19">
    <property type="entry name" value="PROLYL ENDOPEPTIDASE-LIKE"/>
    <property type="match status" value="1"/>
</dbReference>
<evidence type="ECO:0000313" key="7">
    <source>
        <dbReference type="EMBL" id="MCG2613614.1"/>
    </source>
</evidence>
<accession>A0ABS9KMT4</accession>
<evidence type="ECO:0000256" key="4">
    <source>
        <dbReference type="ARBA" id="ARBA00022825"/>
    </source>
</evidence>
<keyword evidence="8" id="KW-1185">Reference proteome</keyword>
<comment type="caution">
    <text evidence="7">The sequence shown here is derived from an EMBL/GenBank/DDBJ whole genome shotgun (WGS) entry which is preliminary data.</text>
</comment>
<dbReference type="PANTHER" id="PTHR11757">
    <property type="entry name" value="PROTEASE FAMILY S9A OLIGOPEPTIDASE"/>
    <property type="match status" value="1"/>
</dbReference>
<keyword evidence="2" id="KW-0645">Protease</keyword>
<organism evidence="7 8">
    <name type="scientific">Terrimonas ginsenosidimutans</name>
    <dbReference type="NCBI Taxonomy" id="2908004"/>
    <lineage>
        <taxon>Bacteria</taxon>
        <taxon>Pseudomonadati</taxon>
        <taxon>Bacteroidota</taxon>
        <taxon>Chitinophagia</taxon>
        <taxon>Chitinophagales</taxon>
        <taxon>Chitinophagaceae</taxon>
        <taxon>Terrimonas</taxon>
    </lineage>
</organism>
<dbReference type="EMBL" id="JAKLTR010000002">
    <property type="protein sequence ID" value="MCG2613614.1"/>
    <property type="molecule type" value="Genomic_DNA"/>
</dbReference>
<dbReference type="InterPro" id="IPR002470">
    <property type="entry name" value="Peptidase_S9A"/>
</dbReference>
<dbReference type="Pfam" id="PF02897">
    <property type="entry name" value="Peptidase_S9_N"/>
    <property type="match status" value="1"/>
</dbReference>
<dbReference type="SUPFAM" id="SSF53474">
    <property type="entry name" value="alpha/beta-Hydrolases"/>
    <property type="match status" value="1"/>
</dbReference>
<evidence type="ECO:0000256" key="1">
    <source>
        <dbReference type="ARBA" id="ARBA00005228"/>
    </source>
</evidence>
<dbReference type="PRINTS" id="PR00862">
    <property type="entry name" value="PROLIGOPTASE"/>
</dbReference>
<evidence type="ECO:0000259" key="6">
    <source>
        <dbReference type="Pfam" id="PF02897"/>
    </source>
</evidence>
<dbReference type="Gene3D" id="2.130.10.120">
    <property type="entry name" value="Prolyl oligopeptidase, N-terminal domain"/>
    <property type="match status" value="1"/>
</dbReference>
<dbReference type="Pfam" id="PF00326">
    <property type="entry name" value="Peptidase_S9"/>
    <property type="match status" value="1"/>
</dbReference>
<evidence type="ECO:0000259" key="5">
    <source>
        <dbReference type="Pfam" id="PF00326"/>
    </source>
</evidence>
<dbReference type="InterPro" id="IPR029058">
    <property type="entry name" value="AB_hydrolase_fold"/>
</dbReference>
<keyword evidence="3" id="KW-0378">Hydrolase</keyword>